<name>A0A8S4G966_PLUXY</name>
<keyword evidence="1" id="KW-0732">Signal</keyword>
<sequence>MKLFVFVLSVFTVLAVVLGQDLTTVGTKQDLTTEGTKQDVTTQGIPRRVRRKLDIRDHPERYRPQGNLCGPGQPCDKGCKDCLYRMF</sequence>
<proteinExistence type="predicted"/>
<gene>
    <name evidence="2" type="ORF">PLXY2_LOCUS15269</name>
</gene>
<evidence type="ECO:0000313" key="2">
    <source>
        <dbReference type="EMBL" id="CAG9137020.1"/>
    </source>
</evidence>
<protein>
    <submittedName>
        <fullName evidence="2">(diamondback moth) hypothetical protein</fullName>
    </submittedName>
</protein>
<feature type="chain" id="PRO_5035743948" evidence="1">
    <location>
        <begin position="20"/>
        <end position="87"/>
    </location>
</feature>
<dbReference type="EMBL" id="CAJHNJ030000176">
    <property type="protein sequence ID" value="CAG9137020.1"/>
    <property type="molecule type" value="Genomic_DNA"/>
</dbReference>
<feature type="signal peptide" evidence="1">
    <location>
        <begin position="1"/>
        <end position="19"/>
    </location>
</feature>
<dbReference type="AlphaFoldDB" id="A0A8S4G966"/>
<reference evidence="2" key="1">
    <citation type="submission" date="2020-11" db="EMBL/GenBank/DDBJ databases">
        <authorList>
            <person name="Whiteford S."/>
        </authorList>
    </citation>
    <scope>NUCLEOTIDE SEQUENCE</scope>
</reference>
<organism evidence="2 3">
    <name type="scientific">Plutella xylostella</name>
    <name type="common">Diamondback moth</name>
    <name type="synonym">Plutella maculipennis</name>
    <dbReference type="NCBI Taxonomy" id="51655"/>
    <lineage>
        <taxon>Eukaryota</taxon>
        <taxon>Metazoa</taxon>
        <taxon>Ecdysozoa</taxon>
        <taxon>Arthropoda</taxon>
        <taxon>Hexapoda</taxon>
        <taxon>Insecta</taxon>
        <taxon>Pterygota</taxon>
        <taxon>Neoptera</taxon>
        <taxon>Endopterygota</taxon>
        <taxon>Lepidoptera</taxon>
        <taxon>Glossata</taxon>
        <taxon>Ditrysia</taxon>
        <taxon>Yponomeutoidea</taxon>
        <taxon>Plutellidae</taxon>
        <taxon>Plutella</taxon>
    </lineage>
</organism>
<accession>A0A8S4G966</accession>
<dbReference type="Proteomes" id="UP000653454">
    <property type="component" value="Unassembled WGS sequence"/>
</dbReference>
<evidence type="ECO:0000313" key="3">
    <source>
        <dbReference type="Proteomes" id="UP000653454"/>
    </source>
</evidence>
<evidence type="ECO:0000256" key="1">
    <source>
        <dbReference type="SAM" id="SignalP"/>
    </source>
</evidence>
<keyword evidence="3" id="KW-1185">Reference proteome</keyword>
<comment type="caution">
    <text evidence="2">The sequence shown here is derived from an EMBL/GenBank/DDBJ whole genome shotgun (WGS) entry which is preliminary data.</text>
</comment>